<dbReference type="GO" id="GO:0006281">
    <property type="term" value="P:DNA repair"/>
    <property type="evidence" value="ECO:0007669"/>
    <property type="project" value="InterPro"/>
</dbReference>
<evidence type="ECO:0000256" key="2">
    <source>
        <dbReference type="ARBA" id="ARBA00019841"/>
    </source>
</evidence>
<dbReference type="OrthoDB" id="9809852at2"/>
<dbReference type="GO" id="GO:0003676">
    <property type="term" value="F:nucleic acid binding"/>
    <property type="evidence" value="ECO:0007669"/>
    <property type="project" value="InterPro"/>
</dbReference>
<dbReference type="InterPro" id="IPR038763">
    <property type="entry name" value="DHH_sf"/>
</dbReference>
<protein>
    <recommendedName>
        <fullName evidence="2">Single-stranded-DNA-specific exonuclease RecJ</fullName>
    </recommendedName>
</protein>
<dbReference type="Pfam" id="PF01368">
    <property type="entry name" value="DHH"/>
    <property type="match status" value="1"/>
</dbReference>
<name>A0A5R9EKM3_9LACT</name>
<keyword evidence="4" id="KW-0378">Hydrolase</keyword>
<dbReference type="PANTHER" id="PTHR30255">
    <property type="entry name" value="SINGLE-STRANDED-DNA-SPECIFIC EXONUCLEASE RECJ"/>
    <property type="match status" value="1"/>
</dbReference>
<dbReference type="Pfam" id="PF10141">
    <property type="entry name" value="ssDNA-exonuc_C"/>
    <property type="match status" value="1"/>
</dbReference>
<feature type="domain" description="DHHA1" evidence="7">
    <location>
        <begin position="350"/>
        <end position="443"/>
    </location>
</feature>
<gene>
    <name evidence="10" type="primary">recJ</name>
    <name evidence="10" type="ORF">FEZ33_03020</name>
</gene>
<reference evidence="10 11" key="1">
    <citation type="submission" date="2019-05" db="EMBL/GenBank/DDBJ databases">
        <title>The metagenome of a microbial culture collection derived from dairy environment covers the genomic content of the human microbiome.</title>
        <authorList>
            <person name="Roder T."/>
            <person name="Wuthrich D."/>
            <person name="Sattari Z."/>
            <person name="Von Ah U."/>
            <person name="Bar C."/>
            <person name="Ronchi F."/>
            <person name="Macpherson A.J."/>
            <person name="Ganal-Vonarburg S.C."/>
            <person name="Bruggmann R."/>
            <person name="Vergeres G."/>
        </authorList>
    </citation>
    <scope>NUCLEOTIDE SEQUENCE [LARGE SCALE GENOMIC DNA]</scope>
    <source>
        <strain evidence="10 11">FAM 24227</strain>
    </source>
</reference>
<evidence type="ECO:0000256" key="3">
    <source>
        <dbReference type="ARBA" id="ARBA00022722"/>
    </source>
</evidence>
<feature type="domain" description="DDH" evidence="6">
    <location>
        <begin position="88"/>
        <end position="232"/>
    </location>
</feature>
<sequence>MKFNMAQFDWQIRPEFNRDASKSILDNNESTFSSTFLRLCSIRGITSSEELIEKTNQKPQLYHDPFLLFEMDKTIERIQKAIEEFEPILIYGDYDADGITSTLVMYETLETIGANVHYYLPNRLTDGYGPNKACWSELVNELDIRLIITVDNGVAGFEAVDAMNDIGVDCIITDHHELQSELPNAFSIIHPKHPSGQYPFPELSGAGVALKVVSALLGEVPTEAVELAAIGTVADMVSLTDENRTIVLSGLTLIKDSMRVGLQLLLQNEKVNLDNLTSETIGFIIGPRLNAVGRLGDPTPGLELMKTLDISEAETLLEIVNEKNRERKSITENITREIENRMGQYDSIPNIIIEADKDWPAGVLGIAASRLVKKYQRPAIVFQYIEEKKQYKGSSRSVSKINIFEELVKQNEYLTHFGGHSQAAGLTIDEENWEDFKQSIHKSFEHYTELLNEPEPIVIDMPLSVNEMTIDFINEVNLLGPFGTDNPKPQFMVKDAHINTIRFIGADKNHVKLALSQTDTKVELQAIGFGKAEQAESLENGSVVSVVGELDINEWNGNRLPQLMVKDMGVNGSQWLDYRSSKIHKDLLSIDKALYLFAHQPIADYMSKQLNGAAVVLYENASKVNLAQYNNLIVMEPPIQLQQLNEIVNTQAWSKVYLGSFVQESKYMAGIPSREEFVNLYKYIFVKQEFMYKTEVENITKALNIHPVKLKGMFLMFLEAEFVTIKNGRLEFNKEATKNKIDLPHLKTFIQYESEYKSEALLNYQPLDAIKDYFEGN</sequence>
<dbReference type="InterPro" id="IPR001667">
    <property type="entry name" value="DDH_dom"/>
</dbReference>
<evidence type="ECO:0000259" key="6">
    <source>
        <dbReference type="Pfam" id="PF01368"/>
    </source>
</evidence>
<dbReference type="GO" id="GO:0008409">
    <property type="term" value="F:5'-3' exonuclease activity"/>
    <property type="evidence" value="ECO:0007669"/>
    <property type="project" value="InterPro"/>
</dbReference>
<dbReference type="Gene3D" id="2.40.50.460">
    <property type="match status" value="1"/>
</dbReference>
<evidence type="ECO:0000259" key="9">
    <source>
        <dbReference type="Pfam" id="PF17768"/>
    </source>
</evidence>
<evidence type="ECO:0000256" key="4">
    <source>
        <dbReference type="ARBA" id="ARBA00022801"/>
    </source>
</evidence>
<dbReference type="InterPro" id="IPR018779">
    <property type="entry name" value="RecJ_C"/>
</dbReference>
<evidence type="ECO:0000259" key="7">
    <source>
        <dbReference type="Pfam" id="PF02272"/>
    </source>
</evidence>
<dbReference type="Pfam" id="PF17768">
    <property type="entry name" value="RecJ_OB"/>
    <property type="match status" value="1"/>
</dbReference>
<dbReference type="EMBL" id="VBSP01000006">
    <property type="protein sequence ID" value="TLQ48877.1"/>
    <property type="molecule type" value="Genomic_DNA"/>
</dbReference>
<dbReference type="NCBIfam" id="TIGR00644">
    <property type="entry name" value="recJ"/>
    <property type="match status" value="1"/>
</dbReference>
<dbReference type="AlphaFoldDB" id="A0A5R9EKM3"/>
<dbReference type="InterPro" id="IPR003156">
    <property type="entry name" value="DHHA1_dom"/>
</dbReference>
<dbReference type="InterPro" id="IPR041122">
    <property type="entry name" value="RecJ_OB"/>
</dbReference>
<feature type="domain" description="Single-stranded-DNA-specific exonuclease RecJ C-terminal" evidence="8">
    <location>
        <begin position="574"/>
        <end position="774"/>
    </location>
</feature>
<comment type="similarity">
    <text evidence="1">Belongs to the RecJ family.</text>
</comment>
<keyword evidence="5 10" id="KW-0269">Exonuclease</keyword>
<accession>A0A5R9EKM3</accession>
<dbReference type="SUPFAM" id="SSF64182">
    <property type="entry name" value="DHH phosphoesterases"/>
    <property type="match status" value="1"/>
</dbReference>
<keyword evidence="3" id="KW-0540">Nuclease</keyword>
<proteinExistence type="inferred from homology"/>
<evidence type="ECO:0000313" key="10">
    <source>
        <dbReference type="EMBL" id="TLQ48877.1"/>
    </source>
</evidence>
<dbReference type="PANTHER" id="PTHR30255:SF2">
    <property type="entry name" value="SINGLE-STRANDED-DNA-SPECIFIC EXONUCLEASE RECJ"/>
    <property type="match status" value="1"/>
</dbReference>
<dbReference type="RefSeq" id="WP_138403921.1">
    <property type="nucleotide sequence ID" value="NZ_VBSP01000006.1"/>
</dbReference>
<evidence type="ECO:0000256" key="1">
    <source>
        <dbReference type="ARBA" id="ARBA00005915"/>
    </source>
</evidence>
<evidence type="ECO:0000256" key="5">
    <source>
        <dbReference type="ARBA" id="ARBA00022839"/>
    </source>
</evidence>
<comment type="caution">
    <text evidence="10">The sequence shown here is derived from an EMBL/GenBank/DDBJ whole genome shotgun (WGS) entry which is preliminary data.</text>
</comment>
<dbReference type="InterPro" id="IPR004610">
    <property type="entry name" value="RecJ"/>
</dbReference>
<feature type="domain" description="RecJ OB" evidence="9">
    <location>
        <begin position="459"/>
        <end position="567"/>
    </location>
</feature>
<dbReference type="Gene3D" id="3.90.1640.30">
    <property type="match status" value="1"/>
</dbReference>
<evidence type="ECO:0000259" key="8">
    <source>
        <dbReference type="Pfam" id="PF10141"/>
    </source>
</evidence>
<evidence type="ECO:0000313" key="11">
    <source>
        <dbReference type="Proteomes" id="UP000306420"/>
    </source>
</evidence>
<organism evidence="10 11">
    <name type="scientific">Ruoffia tabacinasalis</name>
    <dbReference type="NCBI Taxonomy" id="87458"/>
    <lineage>
        <taxon>Bacteria</taxon>
        <taxon>Bacillati</taxon>
        <taxon>Bacillota</taxon>
        <taxon>Bacilli</taxon>
        <taxon>Lactobacillales</taxon>
        <taxon>Aerococcaceae</taxon>
        <taxon>Ruoffia</taxon>
    </lineage>
</organism>
<dbReference type="Proteomes" id="UP000306420">
    <property type="component" value="Unassembled WGS sequence"/>
</dbReference>
<dbReference type="InterPro" id="IPR051673">
    <property type="entry name" value="SSDNA_exonuclease_RecJ"/>
</dbReference>
<dbReference type="GO" id="GO:0006310">
    <property type="term" value="P:DNA recombination"/>
    <property type="evidence" value="ECO:0007669"/>
    <property type="project" value="InterPro"/>
</dbReference>
<dbReference type="Pfam" id="PF02272">
    <property type="entry name" value="DHHA1"/>
    <property type="match status" value="1"/>
</dbReference>